<sequence>MRFSTLKLGFLLAATLALAKPTSSPDDDVVVNVLLAPGALVQDLPVHKGESIVPHQLEDIKRDILGKRHWNPKNELRDIFHKHPEKYRDWCLRYLDLPKPKTYKKTRTVRTTKTKVKKITEIKTKKRTFTKTETIKRRTETSTRTRLITETFDSTIATRTISTTSTLTKTTTTASAVASPVTVTATGLVASETYIPELEKRHHDVPIPKELRRFSARQLELECYRLATPMTSRITRTYTTTSTKYTTHFDRKKTTTTKSYTTTVTLGVKNPLKTTVTKTKTTTIPVRRTATTTVIATTVAWTTTTLPAPIPTVFVCPGPGMPYLGGLGIVEEEGHEWADPMQNHYSPSTCCIECYFGLPGCTGWSYFAPGEPEDTNGAGPGYCMLAAYKKEESVVGQCSAKKDIWLYDGGLNSSWGGSGPCTGAVNVRF</sequence>
<evidence type="ECO:0008006" key="4">
    <source>
        <dbReference type="Google" id="ProtNLM"/>
    </source>
</evidence>
<accession>A0A3N4INP1</accession>
<evidence type="ECO:0000313" key="3">
    <source>
        <dbReference type="Proteomes" id="UP000275078"/>
    </source>
</evidence>
<organism evidence="2 3">
    <name type="scientific">Ascobolus immersus RN42</name>
    <dbReference type="NCBI Taxonomy" id="1160509"/>
    <lineage>
        <taxon>Eukaryota</taxon>
        <taxon>Fungi</taxon>
        <taxon>Dikarya</taxon>
        <taxon>Ascomycota</taxon>
        <taxon>Pezizomycotina</taxon>
        <taxon>Pezizomycetes</taxon>
        <taxon>Pezizales</taxon>
        <taxon>Ascobolaceae</taxon>
        <taxon>Ascobolus</taxon>
    </lineage>
</organism>
<keyword evidence="3" id="KW-1185">Reference proteome</keyword>
<evidence type="ECO:0000256" key="1">
    <source>
        <dbReference type="SAM" id="SignalP"/>
    </source>
</evidence>
<keyword evidence="1" id="KW-0732">Signal</keyword>
<gene>
    <name evidence="2" type="ORF">BJ508DRAFT_358705</name>
</gene>
<evidence type="ECO:0000313" key="2">
    <source>
        <dbReference type="EMBL" id="RPA85770.1"/>
    </source>
</evidence>
<name>A0A3N4INP1_ASCIM</name>
<feature type="signal peptide" evidence="1">
    <location>
        <begin position="1"/>
        <end position="19"/>
    </location>
</feature>
<feature type="chain" id="PRO_5018219593" description="Apple domain-containing protein" evidence="1">
    <location>
        <begin position="20"/>
        <end position="429"/>
    </location>
</feature>
<protein>
    <recommendedName>
        <fullName evidence="4">Apple domain-containing protein</fullName>
    </recommendedName>
</protein>
<reference evidence="2 3" key="1">
    <citation type="journal article" date="2018" name="Nat. Ecol. Evol.">
        <title>Pezizomycetes genomes reveal the molecular basis of ectomycorrhizal truffle lifestyle.</title>
        <authorList>
            <person name="Murat C."/>
            <person name="Payen T."/>
            <person name="Noel B."/>
            <person name="Kuo A."/>
            <person name="Morin E."/>
            <person name="Chen J."/>
            <person name="Kohler A."/>
            <person name="Krizsan K."/>
            <person name="Balestrini R."/>
            <person name="Da Silva C."/>
            <person name="Montanini B."/>
            <person name="Hainaut M."/>
            <person name="Levati E."/>
            <person name="Barry K.W."/>
            <person name="Belfiori B."/>
            <person name="Cichocki N."/>
            <person name="Clum A."/>
            <person name="Dockter R.B."/>
            <person name="Fauchery L."/>
            <person name="Guy J."/>
            <person name="Iotti M."/>
            <person name="Le Tacon F."/>
            <person name="Lindquist E.A."/>
            <person name="Lipzen A."/>
            <person name="Malagnac F."/>
            <person name="Mello A."/>
            <person name="Molinier V."/>
            <person name="Miyauchi S."/>
            <person name="Poulain J."/>
            <person name="Riccioni C."/>
            <person name="Rubini A."/>
            <person name="Sitrit Y."/>
            <person name="Splivallo R."/>
            <person name="Traeger S."/>
            <person name="Wang M."/>
            <person name="Zifcakova L."/>
            <person name="Wipf D."/>
            <person name="Zambonelli A."/>
            <person name="Paolocci F."/>
            <person name="Nowrousian M."/>
            <person name="Ottonello S."/>
            <person name="Baldrian P."/>
            <person name="Spatafora J.W."/>
            <person name="Henrissat B."/>
            <person name="Nagy L.G."/>
            <person name="Aury J.M."/>
            <person name="Wincker P."/>
            <person name="Grigoriev I.V."/>
            <person name="Bonfante P."/>
            <person name="Martin F.M."/>
        </authorList>
    </citation>
    <scope>NUCLEOTIDE SEQUENCE [LARGE SCALE GENOMIC DNA]</scope>
    <source>
        <strain evidence="2 3">RN42</strain>
    </source>
</reference>
<dbReference type="AlphaFoldDB" id="A0A3N4INP1"/>
<proteinExistence type="predicted"/>
<dbReference type="Proteomes" id="UP000275078">
    <property type="component" value="Unassembled WGS sequence"/>
</dbReference>
<dbReference type="EMBL" id="ML119652">
    <property type="protein sequence ID" value="RPA85770.1"/>
    <property type="molecule type" value="Genomic_DNA"/>
</dbReference>
<dbReference type="STRING" id="1160509.A0A3N4INP1"/>